<name>A0A2S6ZRG8_9XANT</name>
<dbReference type="Proteomes" id="UP000238049">
    <property type="component" value="Unassembled WGS sequence"/>
</dbReference>
<evidence type="ECO:0000256" key="1">
    <source>
        <dbReference type="SAM" id="MobiDB-lite"/>
    </source>
</evidence>
<proteinExistence type="predicted"/>
<accession>A0A2S6ZRG8</accession>
<organism evidence="2 3">
    <name type="scientific">Xanthomonas arboricola pv. guizotiae</name>
    <dbReference type="NCBI Taxonomy" id="487867"/>
    <lineage>
        <taxon>Bacteria</taxon>
        <taxon>Pseudomonadati</taxon>
        <taxon>Pseudomonadota</taxon>
        <taxon>Gammaproteobacteria</taxon>
        <taxon>Lysobacterales</taxon>
        <taxon>Lysobacteraceae</taxon>
        <taxon>Xanthomonas</taxon>
    </lineage>
</organism>
<feature type="region of interest" description="Disordered" evidence="1">
    <location>
        <begin position="1"/>
        <end position="38"/>
    </location>
</feature>
<comment type="caution">
    <text evidence="2">The sequence shown here is derived from an EMBL/GenBank/DDBJ whole genome shotgun (WGS) entry which is preliminary data.</text>
</comment>
<evidence type="ECO:0000313" key="2">
    <source>
        <dbReference type="EMBL" id="PPT94884.1"/>
    </source>
</evidence>
<protein>
    <submittedName>
        <fullName evidence="2">Uncharacterized protein</fullName>
    </submittedName>
</protein>
<gene>
    <name evidence="2" type="ORF">XarbCFBP7409_18545</name>
</gene>
<reference evidence="2 3" key="1">
    <citation type="submission" date="2016-08" db="EMBL/GenBank/DDBJ databases">
        <title>Evolution of the type three secretion system and type three effector repertoires in Xanthomonas.</title>
        <authorList>
            <person name="Merda D."/>
            <person name="Briand M."/>
            <person name="Bosis E."/>
            <person name="Rousseau C."/>
            <person name="Portier P."/>
            <person name="Jacques M.-A."/>
            <person name="Fischer-Le Saux M."/>
        </authorList>
    </citation>
    <scope>NUCLEOTIDE SEQUENCE [LARGE SCALE GENOMIC DNA]</scope>
    <source>
        <strain evidence="2 3">CFBP 7409</strain>
    </source>
</reference>
<dbReference type="EMBL" id="MDSL01000052">
    <property type="protein sequence ID" value="PPT94884.1"/>
    <property type="molecule type" value="Genomic_DNA"/>
</dbReference>
<sequence>MNSRSWGWSREGGIGDWGLGMGRTRNQESGIGNRESGIGNREDLAASIALAGADAKSIAAHARFDSAIP</sequence>
<evidence type="ECO:0000313" key="3">
    <source>
        <dbReference type="Proteomes" id="UP000238049"/>
    </source>
</evidence>
<feature type="compositionally biased region" description="Gly residues" evidence="1">
    <location>
        <begin position="10"/>
        <end position="21"/>
    </location>
</feature>
<dbReference type="AlphaFoldDB" id="A0A2S6ZRG8"/>